<dbReference type="InterPro" id="IPR018517">
    <property type="entry name" value="tRNA_hU_synthase_CS"/>
</dbReference>
<comment type="catalytic activity">
    <reaction evidence="10">
        <text>a 5,6-dihydrouridine in tRNA + NADP(+) = a uridine in tRNA + NADPH + H(+)</text>
        <dbReference type="Rhea" id="RHEA:23624"/>
        <dbReference type="Rhea" id="RHEA-COMP:13339"/>
        <dbReference type="Rhea" id="RHEA-COMP:13887"/>
        <dbReference type="ChEBI" id="CHEBI:15378"/>
        <dbReference type="ChEBI" id="CHEBI:57783"/>
        <dbReference type="ChEBI" id="CHEBI:58349"/>
        <dbReference type="ChEBI" id="CHEBI:65315"/>
        <dbReference type="ChEBI" id="CHEBI:74443"/>
    </reaction>
</comment>
<dbReference type="InterPro" id="IPR024036">
    <property type="entry name" value="tRNA-dHydroUridine_Synthase_C"/>
</dbReference>
<dbReference type="PIRSF" id="PIRSF006621">
    <property type="entry name" value="Dus"/>
    <property type="match status" value="1"/>
</dbReference>
<keyword evidence="7" id="KW-0521">NADP</keyword>
<dbReference type="GO" id="GO:0017150">
    <property type="term" value="F:tRNA dihydrouridine synthase activity"/>
    <property type="evidence" value="ECO:0007669"/>
    <property type="project" value="InterPro"/>
</dbReference>
<keyword evidence="5 12" id="KW-0288">FMN</keyword>
<keyword evidence="3" id="KW-0820">tRNA-binding</keyword>
<comment type="function">
    <text evidence="2 12">Catalyzes the synthesis of 5,6-dihydrouridine (D), a modified base found in the D-loop of most tRNAs, via the reduction of the C5-C6 double bond in target uridines.</text>
</comment>
<dbReference type="STRING" id="1798561.A3B87_01085"/>
<evidence type="ECO:0000256" key="11">
    <source>
        <dbReference type="ARBA" id="ARBA00048802"/>
    </source>
</evidence>
<reference evidence="16 17" key="1">
    <citation type="journal article" date="2016" name="Nat. Commun.">
        <title>Thousands of microbial genomes shed light on interconnected biogeochemical processes in an aquifer system.</title>
        <authorList>
            <person name="Anantharaman K."/>
            <person name="Brown C.T."/>
            <person name="Hug L.A."/>
            <person name="Sharon I."/>
            <person name="Castelle C.J."/>
            <person name="Probst A.J."/>
            <person name="Thomas B.C."/>
            <person name="Singh A."/>
            <person name="Wilkins M.J."/>
            <person name="Karaoz U."/>
            <person name="Brodie E.L."/>
            <person name="Williams K.H."/>
            <person name="Hubbard S.S."/>
            <person name="Banfield J.F."/>
        </authorList>
    </citation>
    <scope>NUCLEOTIDE SEQUENCE [LARGE SCALE GENOMIC DNA]</scope>
</reference>
<dbReference type="GO" id="GO:0050660">
    <property type="term" value="F:flavin adenine dinucleotide binding"/>
    <property type="evidence" value="ECO:0007669"/>
    <property type="project" value="InterPro"/>
</dbReference>
<comment type="catalytic activity">
    <reaction evidence="11">
        <text>a 5,6-dihydrouridine in tRNA + NAD(+) = a uridine in tRNA + NADH + H(+)</text>
        <dbReference type="Rhea" id="RHEA:54452"/>
        <dbReference type="Rhea" id="RHEA-COMP:13339"/>
        <dbReference type="Rhea" id="RHEA-COMP:13887"/>
        <dbReference type="ChEBI" id="CHEBI:15378"/>
        <dbReference type="ChEBI" id="CHEBI:57540"/>
        <dbReference type="ChEBI" id="CHEBI:57945"/>
        <dbReference type="ChEBI" id="CHEBI:65315"/>
        <dbReference type="ChEBI" id="CHEBI:74443"/>
    </reaction>
</comment>
<dbReference type="InterPro" id="IPR001269">
    <property type="entry name" value="DUS_fam"/>
</dbReference>
<evidence type="ECO:0000256" key="12">
    <source>
        <dbReference type="PIRNR" id="PIRNR006621"/>
    </source>
</evidence>
<dbReference type="AlphaFoldDB" id="A0A1F6FMU2"/>
<keyword evidence="14" id="KW-0547">Nucleotide-binding</keyword>
<feature type="binding site" evidence="14">
    <location>
        <begin position="17"/>
        <end position="19"/>
    </location>
    <ligand>
        <name>FMN</name>
        <dbReference type="ChEBI" id="CHEBI:58210"/>
    </ligand>
</feature>
<name>A0A1F6FMU2_9BACT</name>
<organism evidence="16 17">
    <name type="scientific">Candidatus Kuenenbacteria bacterium RIFCSPHIGHO2_02_FULL_39_13</name>
    <dbReference type="NCBI Taxonomy" id="1798561"/>
    <lineage>
        <taxon>Bacteria</taxon>
        <taxon>Candidatus Kueneniibacteriota</taxon>
    </lineage>
</organism>
<accession>A0A1F6FMU2</accession>
<dbReference type="InterPro" id="IPR035587">
    <property type="entry name" value="DUS-like_FMN-bd"/>
</dbReference>
<dbReference type="Pfam" id="PF01207">
    <property type="entry name" value="Dus"/>
    <property type="match status" value="1"/>
</dbReference>
<feature type="binding site" evidence="14">
    <location>
        <begin position="210"/>
        <end position="212"/>
    </location>
    <ligand>
        <name>FMN</name>
        <dbReference type="ChEBI" id="CHEBI:58210"/>
    </ligand>
</feature>
<evidence type="ECO:0000256" key="8">
    <source>
        <dbReference type="ARBA" id="ARBA00022884"/>
    </source>
</evidence>
<feature type="binding site" evidence="14">
    <location>
        <position position="178"/>
    </location>
    <ligand>
        <name>FMN</name>
        <dbReference type="ChEBI" id="CHEBI:58210"/>
    </ligand>
</feature>
<evidence type="ECO:0000256" key="1">
    <source>
        <dbReference type="ARBA" id="ARBA00001917"/>
    </source>
</evidence>
<protein>
    <recommendedName>
        <fullName evidence="12">tRNA-dihydrouridine synthase</fullName>
        <ecNumber evidence="12">1.3.1.-</ecNumber>
    </recommendedName>
</protein>
<keyword evidence="4 12" id="KW-0285">Flavoprotein</keyword>
<keyword evidence="9 12" id="KW-0560">Oxidoreductase</keyword>
<evidence type="ECO:0000256" key="4">
    <source>
        <dbReference type="ARBA" id="ARBA00022630"/>
    </source>
</evidence>
<feature type="active site" description="Proton donor" evidence="13">
    <location>
        <position position="111"/>
    </location>
</feature>
<dbReference type="CDD" id="cd02801">
    <property type="entry name" value="DUS_like_FMN"/>
    <property type="match status" value="1"/>
</dbReference>
<dbReference type="PANTHER" id="PTHR11082">
    <property type="entry name" value="TRNA-DIHYDROURIDINE SYNTHASE"/>
    <property type="match status" value="1"/>
</dbReference>
<dbReference type="EMBL" id="MFMW01000020">
    <property type="protein sequence ID" value="OGG87171.1"/>
    <property type="molecule type" value="Genomic_DNA"/>
</dbReference>
<evidence type="ECO:0000256" key="9">
    <source>
        <dbReference type="ARBA" id="ARBA00023002"/>
    </source>
</evidence>
<gene>
    <name evidence="16" type="ORF">A3B87_01085</name>
</gene>
<feature type="binding site" evidence="14">
    <location>
        <position position="150"/>
    </location>
    <ligand>
        <name>FMN</name>
        <dbReference type="ChEBI" id="CHEBI:58210"/>
    </ligand>
</feature>
<dbReference type="InterPro" id="IPR013785">
    <property type="entry name" value="Aldolase_TIM"/>
</dbReference>
<dbReference type="EC" id="1.3.1.-" evidence="12"/>
<sequence length="336" mass="37790">MHNFWKKLKKPIIALAPMAGYTDSAFRQICREFGADVVYSEMISVDGICYDNQKTMRMLWHDKSEYPLVFQLFGNDPIKFKKAVRIITGSLRSLELGRDRLLLGLDINFGCPAHKVIKTGSGASLMDEKEKAYHIIKAVCDNTDLPVSIKIRTKVKNTTAEEFINRVKDLSWTTVMIHGRTLNQGFSGEIDYVAIRKIKKLLPDKIVLANGGITDNQSAIRLLKKTGADGLGIASGALGNPWIFSQIKSPPLAKREMPPILHLGQRGSIMLRHAELFFKNNNNLIPFRQHLVHYVKSQKNASELRQKLIKVKTLAELNKIILEISSLLPSATTTIR</sequence>
<evidence type="ECO:0000256" key="10">
    <source>
        <dbReference type="ARBA" id="ARBA00048205"/>
    </source>
</evidence>
<evidence type="ECO:0000256" key="13">
    <source>
        <dbReference type="PIRSR" id="PIRSR006621-1"/>
    </source>
</evidence>
<feature type="binding site" evidence="14">
    <location>
        <position position="71"/>
    </location>
    <ligand>
        <name>FMN</name>
        <dbReference type="ChEBI" id="CHEBI:58210"/>
    </ligand>
</feature>
<dbReference type="SUPFAM" id="SSF51395">
    <property type="entry name" value="FMN-linked oxidoreductases"/>
    <property type="match status" value="1"/>
</dbReference>
<dbReference type="PROSITE" id="PS01136">
    <property type="entry name" value="UPF0034"/>
    <property type="match status" value="1"/>
</dbReference>
<evidence type="ECO:0000256" key="3">
    <source>
        <dbReference type="ARBA" id="ARBA00022555"/>
    </source>
</evidence>
<comment type="similarity">
    <text evidence="12">Belongs to the dus family.</text>
</comment>
<evidence type="ECO:0000256" key="14">
    <source>
        <dbReference type="PIRSR" id="PIRSR006621-2"/>
    </source>
</evidence>
<evidence type="ECO:0000256" key="2">
    <source>
        <dbReference type="ARBA" id="ARBA00002790"/>
    </source>
</evidence>
<dbReference type="GO" id="GO:0000049">
    <property type="term" value="F:tRNA binding"/>
    <property type="evidence" value="ECO:0007669"/>
    <property type="project" value="UniProtKB-KW"/>
</dbReference>
<evidence type="ECO:0000259" key="15">
    <source>
        <dbReference type="Pfam" id="PF01207"/>
    </source>
</evidence>
<dbReference type="Gene3D" id="1.10.1200.80">
    <property type="entry name" value="Putative flavin oxidoreducatase, domain 2"/>
    <property type="match status" value="1"/>
</dbReference>
<dbReference type="Gene3D" id="3.20.20.70">
    <property type="entry name" value="Aldolase class I"/>
    <property type="match status" value="1"/>
</dbReference>
<evidence type="ECO:0000313" key="16">
    <source>
        <dbReference type="EMBL" id="OGG87171.1"/>
    </source>
</evidence>
<dbReference type="Proteomes" id="UP000179136">
    <property type="component" value="Unassembled WGS sequence"/>
</dbReference>
<comment type="cofactor">
    <cofactor evidence="1 12 14">
        <name>FMN</name>
        <dbReference type="ChEBI" id="CHEBI:58210"/>
    </cofactor>
</comment>
<proteinExistence type="inferred from homology"/>
<dbReference type="PANTHER" id="PTHR11082:SF25">
    <property type="entry name" value="DUS-LIKE FMN-BINDING DOMAIN-CONTAINING PROTEIN"/>
    <property type="match status" value="1"/>
</dbReference>
<evidence type="ECO:0000256" key="6">
    <source>
        <dbReference type="ARBA" id="ARBA00022694"/>
    </source>
</evidence>
<keyword evidence="8" id="KW-0694">RNA-binding</keyword>
<evidence type="ECO:0000313" key="17">
    <source>
        <dbReference type="Proteomes" id="UP000179136"/>
    </source>
</evidence>
<comment type="caution">
    <text evidence="16">The sequence shown here is derived from an EMBL/GenBank/DDBJ whole genome shotgun (WGS) entry which is preliminary data.</text>
</comment>
<evidence type="ECO:0000256" key="5">
    <source>
        <dbReference type="ARBA" id="ARBA00022643"/>
    </source>
</evidence>
<keyword evidence="6 12" id="KW-0819">tRNA processing</keyword>
<feature type="domain" description="DUS-like FMN-binding" evidence="15">
    <location>
        <begin position="15"/>
        <end position="317"/>
    </location>
</feature>
<evidence type="ECO:0000256" key="7">
    <source>
        <dbReference type="ARBA" id="ARBA00022857"/>
    </source>
</evidence>